<comment type="caution">
    <text evidence="2">The sequence shown here is derived from an EMBL/GenBank/DDBJ whole genome shotgun (WGS) entry which is preliminary data.</text>
</comment>
<protein>
    <submittedName>
        <fullName evidence="2">Uncharacterized protein</fullName>
    </submittedName>
</protein>
<feature type="region of interest" description="Disordered" evidence="1">
    <location>
        <begin position="150"/>
        <end position="181"/>
    </location>
</feature>
<organism evidence="2 3">
    <name type="scientific">Portunus trituberculatus</name>
    <name type="common">Swimming crab</name>
    <name type="synonym">Neptunus trituberculatus</name>
    <dbReference type="NCBI Taxonomy" id="210409"/>
    <lineage>
        <taxon>Eukaryota</taxon>
        <taxon>Metazoa</taxon>
        <taxon>Ecdysozoa</taxon>
        <taxon>Arthropoda</taxon>
        <taxon>Crustacea</taxon>
        <taxon>Multicrustacea</taxon>
        <taxon>Malacostraca</taxon>
        <taxon>Eumalacostraca</taxon>
        <taxon>Eucarida</taxon>
        <taxon>Decapoda</taxon>
        <taxon>Pleocyemata</taxon>
        <taxon>Brachyura</taxon>
        <taxon>Eubrachyura</taxon>
        <taxon>Portunoidea</taxon>
        <taxon>Portunidae</taxon>
        <taxon>Portuninae</taxon>
        <taxon>Portunus</taxon>
    </lineage>
</organism>
<dbReference type="EMBL" id="VSRR010001620">
    <property type="protein sequence ID" value="MPC26599.1"/>
    <property type="molecule type" value="Genomic_DNA"/>
</dbReference>
<evidence type="ECO:0000256" key="1">
    <source>
        <dbReference type="SAM" id="MobiDB-lite"/>
    </source>
</evidence>
<name>A0A5B7DZP6_PORTR</name>
<accession>A0A5B7DZP6</accession>
<sequence>MSGIDVAFRDFAKLKRRIEASFVTGNTTNSTTINTNITSTSGFTTSAIATTTSTSITKTSESTRQILTMRKPAQFQFSPWEIFLLQQLPIKATLVTRLPKPPPSVTRVLEYRHGSSSCVALTTPSPAAFLLTRKETKAFFPRIFRHKPGETDKTFMQRKKGRWRKEEEEKEEEKKKKKQQN</sequence>
<gene>
    <name evidence="2" type="ORF">E2C01_019743</name>
</gene>
<evidence type="ECO:0000313" key="3">
    <source>
        <dbReference type="Proteomes" id="UP000324222"/>
    </source>
</evidence>
<dbReference type="AlphaFoldDB" id="A0A5B7DZP6"/>
<dbReference type="Proteomes" id="UP000324222">
    <property type="component" value="Unassembled WGS sequence"/>
</dbReference>
<reference evidence="2 3" key="1">
    <citation type="submission" date="2019-05" db="EMBL/GenBank/DDBJ databases">
        <title>Another draft genome of Portunus trituberculatus and its Hox gene families provides insights of decapod evolution.</title>
        <authorList>
            <person name="Jeong J.-H."/>
            <person name="Song I."/>
            <person name="Kim S."/>
            <person name="Choi T."/>
            <person name="Kim D."/>
            <person name="Ryu S."/>
            <person name="Kim W."/>
        </authorList>
    </citation>
    <scope>NUCLEOTIDE SEQUENCE [LARGE SCALE GENOMIC DNA]</scope>
    <source>
        <tissue evidence="2">Muscle</tissue>
    </source>
</reference>
<keyword evidence="3" id="KW-1185">Reference proteome</keyword>
<proteinExistence type="predicted"/>
<evidence type="ECO:0000313" key="2">
    <source>
        <dbReference type="EMBL" id="MPC26599.1"/>
    </source>
</evidence>